<evidence type="ECO:0000313" key="8">
    <source>
        <dbReference type="Proteomes" id="UP000034889"/>
    </source>
</evidence>
<evidence type="ECO:0000256" key="3">
    <source>
        <dbReference type="ARBA" id="ARBA00022723"/>
    </source>
</evidence>
<dbReference type="SUPFAM" id="SSF88723">
    <property type="entry name" value="PIN domain-like"/>
    <property type="match status" value="1"/>
</dbReference>
<accession>A0A0G1K2X5</accession>
<evidence type="ECO:0000256" key="2">
    <source>
        <dbReference type="ARBA" id="ARBA00022722"/>
    </source>
</evidence>
<dbReference type="EMBL" id="LCJM01000029">
    <property type="protein sequence ID" value="KKT78015.1"/>
    <property type="molecule type" value="Genomic_DNA"/>
</dbReference>
<comment type="similarity">
    <text evidence="5">Belongs to the PINc/VapC protein family.</text>
</comment>
<dbReference type="InterPro" id="IPR039018">
    <property type="entry name" value="VapC20-like"/>
</dbReference>
<comment type="cofactor">
    <cofactor evidence="5">
        <name>Mg(2+)</name>
        <dbReference type="ChEBI" id="CHEBI:18420"/>
    </cofactor>
</comment>
<keyword evidence="5" id="KW-0460">Magnesium</keyword>
<feature type="binding site" evidence="5">
    <location>
        <position position="10"/>
    </location>
    <ligand>
        <name>Mg(2+)</name>
        <dbReference type="ChEBI" id="CHEBI:18420"/>
    </ligand>
</feature>
<dbReference type="GO" id="GO:0004521">
    <property type="term" value="F:RNA endonuclease activity"/>
    <property type="evidence" value="ECO:0007669"/>
    <property type="project" value="InterPro"/>
</dbReference>
<proteinExistence type="inferred from homology"/>
<comment type="caution">
    <text evidence="7">The sequence shown here is derived from an EMBL/GenBank/DDBJ whole genome shotgun (WGS) entry which is preliminary data.</text>
</comment>
<keyword evidence="3 5" id="KW-0479">Metal-binding</keyword>
<evidence type="ECO:0000313" key="7">
    <source>
        <dbReference type="EMBL" id="KKT78015.1"/>
    </source>
</evidence>
<dbReference type="PANTHER" id="PTHR42188:SF1">
    <property type="entry name" value="23S RRNA-SPECIFIC ENDONUCLEASE VAPC20"/>
    <property type="match status" value="1"/>
</dbReference>
<comment type="function">
    <text evidence="5">Toxic component of a toxin-antitoxin (TA) system. An RNase.</text>
</comment>
<organism evidence="7 8">
    <name type="scientific">Candidatus Giovannonibacteria bacterium GW2011_GWC2_44_8</name>
    <dbReference type="NCBI Taxonomy" id="1618657"/>
    <lineage>
        <taxon>Bacteria</taxon>
        <taxon>Candidatus Giovannoniibacteriota</taxon>
    </lineage>
</organism>
<keyword evidence="4 5" id="KW-0378">Hydrolase</keyword>
<dbReference type="Gene3D" id="3.40.50.1010">
    <property type="entry name" value="5'-nuclease"/>
    <property type="match status" value="1"/>
</dbReference>
<evidence type="ECO:0000256" key="4">
    <source>
        <dbReference type="ARBA" id="ARBA00022801"/>
    </source>
</evidence>
<dbReference type="EC" id="3.1.-.-" evidence="5"/>
<dbReference type="GO" id="GO:0016075">
    <property type="term" value="P:rRNA catabolic process"/>
    <property type="evidence" value="ECO:0007669"/>
    <property type="project" value="TreeGrafter"/>
</dbReference>
<dbReference type="HAMAP" id="MF_00265">
    <property type="entry name" value="VapC_Nob1"/>
    <property type="match status" value="1"/>
</dbReference>
<dbReference type="InterPro" id="IPR022907">
    <property type="entry name" value="VapC_family"/>
</dbReference>
<dbReference type="Pfam" id="PF01850">
    <property type="entry name" value="PIN"/>
    <property type="match status" value="1"/>
</dbReference>
<keyword evidence="5" id="KW-0800">Toxin</keyword>
<evidence type="ECO:0000259" key="6">
    <source>
        <dbReference type="Pfam" id="PF01850"/>
    </source>
</evidence>
<dbReference type="GO" id="GO:0016787">
    <property type="term" value="F:hydrolase activity"/>
    <property type="evidence" value="ECO:0007669"/>
    <property type="project" value="UniProtKB-KW"/>
</dbReference>
<reference evidence="7 8" key="1">
    <citation type="journal article" date="2015" name="Nature">
        <title>rRNA introns, odd ribosomes, and small enigmatic genomes across a large radiation of phyla.</title>
        <authorList>
            <person name="Brown C.T."/>
            <person name="Hug L.A."/>
            <person name="Thomas B.C."/>
            <person name="Sharon I."/>
            <person name="Castelle C.J."/>
            <person name="Singh A."/>
            <person name="Wilkins M.J."/>
            <person name="Williams K.H."/>
            <person name="Banfield J.F."/>
        </authorList>
    </citation>
    <scope>NUCLEOTIDE SEQUENCE [LARGE SCALE GENOMIC DNA]</scope>
</reference>
<dbReference type="PANTHER" id="PTHR42188">
    <property type="entry name" value="23S RRNA-SPECIFIC ENDONUCLEASE VAPC20"/>
    <property type="match status" value="1"/>
</dbReference>
<dbReference type="GO" id="GO:0090729">
    <property type="term" value="F:toxin activity"/>
    <property type="evidence" value="ECO:0007669"/>
    <property type="project" value="UniProtKB-KW"/>
</dbReference>
<dbReference type="InterPro" id="IPR002716">
    <property type="entry name" value="PIN_dom"/>
</dbReference>
<protein>
    <recommendedName>
        <fullName evidence="5">Ribonuclease VapC</fullName>
        <shortName evidence="5">RNase VapC</shortName>
        <ecNumber evidence="5">3.1.-.-</ecNumber>
    </recommendedName>
    <alternativeName>
        <fullName evidence="5">Toxin VapC</fullName>
    </alternativeName>
</protein>
<name>A0A0G1K2X5_9BACT</name>
<dbReference type="Proteomes" id="UP000034889">
    <property type="component" value="Unassembled WGS sequence"/>
</dbReference>
<dbReference type="InterPro" id="IPR029060">
    <property type="entry name" value="PIN-like_dom_sf"/>
</dbReference>
<gene>
    <name evidence="5" type="primary">vapC</name>
    <name evidence="7" type="ORF">UW74_C0029G0007</name>
</gene>
<keyword evidence="2 5" id="KW-0540">Nuclease</keyword>
<sequence length="144" mass="15829">MATRADVFVDSNFLIALYNRSDSLHGRAAKIANQLDRDRSQLYISNYVLLEVLTVLSQRVGRATAISAGQSILSEPQIAKIHIDEGLNTLSWRTFRNIKAKNVGFVDCSILAVMGESGIKQLLTFDSSDFGPLCKEFGFSLIGS</sequence>
<keyword evidence="1 5" id="KW-1277">Toxin-antitoxin system</keyword>
<evidence type="ECO:0000256" key="5">
    <source>
        <dbReference type="HAMAP-Rule" id="MF_00265"/>
    </source>
</evidence>
<feature type="domain" description="PIN" evidence="6">
    <location>
        <begin position="7"/>
        <end position="127"/>
    </location>
</feature>
<dbReference type="AlphaFoldDB" id="A0A0G1K2X5"/>
<dbReference type="GO" id="GO:0000287">
    <property type="term" value="F:magnesium ion binding"/>
    <property type="evidence" value="ECO:0007669"/>
    <property type="project" value="UniProtKB-UniRule"/>
</dbReference>
<feature type="binding site" evidence="5">
    <location>
        <position position="107"/>
    </location>
    <ligand>
        <name>Mg(2+)</name>
        <dbReference type="ChEBI" id="CHEBI:18420"/>
    </ligand>
</feature>
<evidence type="ECO:0000256" key="1">
    <source>
        <dbReference type="ARBA" id="ARBA00022649"/>
    </source>
</evidence>